<dbReference type="GO" id="GO:0016020">
    <property type="term" value="C:membrane"/>
    <property type="evidence" value="ECO:0007669"/>
    <property type="project" value="InterPro"/>
</dbReference>
<feature type="domain" description="Methyl-accepting transducer" evidence="5">
    <location>
        <begin position="301"/>
        <end position="573"/>
    </location>
</feature>
<evidence type="ECO:0000256" key="1">
    <source>
        <dbReference type="ARBA" id="ARBA00023224"/>
    </source>
</evidence>
<proteinExistence type="inferred from homology"/>
<dbReference type="Pfam" id="PF00015">
    <property type="entry name" value="MCPsignal"/>
    <property type="match status" value="1"/>
</dbReference>
<dbReference type="Proteomes" id="UP000182321">
    <property type="component" value="Unassembled WGS sequence"/>
</dbReference>
<dbReference type="PROSITE" id="PS50885">
    <property type="entry name" value="HAMP"/>
    <property type="match status" value="1"/>
</dbReference>
<dbReference type="SMART" id="SM00283">
    <property type="entry name" value="MA"/>
    <property type="match status" value="1"/>
</dbReference>
<keyword evidence="4" id="KW-0812">Transmembrane</keyword>
<feature type="transmembrane region" description="Helical" evidence="4">
    <location>
        <begin position="216"/>
        <end position="238"/>
    </location>
</feature>
<keyword evidence="4" id="KW-1133">Transmembrane helix</keyword>
<dbReference type="AlphaFoldDB" id="A0A1H7G1A7"/>
<dbReference type="Gene3D" id="1.10.287.950">
    <property type="entry name" value="Methyl-accepting chemotaxis protein"/>
    <property type="match status" value="1"/>
</dbReference>
<evidence type="ECO:0000256" key="4">
    <source>
        <dbReference type="SAM" id="Phobius"/>
    </source>
</evidence>
<dbReference type="GO" id="GO:0007165">
    <property type="term" value="P:signal transduction"/>
    <property type="evidence" value="ECO:0007669"/>
    <property type="project" value="UniProtKB-KW"/>
</dbReference>
<dbReference type="RefSeq" id="WP_074789018.1">
    <property type="nucleotide sequence ID" value="NZ_FNZX01000004.1"/>
</dbReference>
<feature type="domain" description="HAMP" evidence="6">
    <location>
        <begin position="249"/>
        <end position="296"/>
    </location>
</feature>
<dbReference type="InterPro" id="IPR003660">
    <property type="entry name" value="HAMP_dom"/>
</dbReference>
<keyword evidence="4" id="KW-0472">Membrane</keyword>
<dbReference type="InterPro" id="IPR004090">
    <property type="entry name" value="Chemotax_Me-accpt_rcpt"/>
</dbReference>
<dbReference type="SUPFAM" id="SSF58104">
    <property type="entry name" value="Methyl-accepting chemotaxis protein (MCP) signaling domain"/>
    <property type="match status" value="1"/>
</dbReference>
<evidence type="ECO:0000259" key="5">
    <source>
        <dbReference type="PROSITE" id="PS50111"/>
    </source>
</evidence>
<organism evidence="7 8">
    <name type="scientific">Pseudobutyrivibrio ruminis</name>
    <dbReference type="NCBI Taxonomy" id="46206"/>
    <lineage>
        <taxon>Bacteria</taxon>
        <taxon>Bacillati</taxon>
        <taxon>Bacillota</taxon>
        <taxon>Clostridia</taxon>
        <taxon>Lachnospirales</taxon>
        <taxon>Lachnospiraceae</taxon>
        <taxon>Pseudobutyrivibrio</taxon>
    </lineage>
</organism>
<dbReference type="EMBL" id="FNZX01000004">
    <property type="protein sequence ID" value="SEK32133.1"/>
    <property type="molecule type" value="Genomic_DNA"/>
</dbReference>
<evidence type="ECO:0000256" key="3">
    <source>
        <dbReference type="PROSITE-ProRule" id="PRU00284"/>
    </source>
</evidence>
<comment type="similarity">
    <text evidence="2">Belongs to the methyl-accepting chemotaxis (MCP) protein family.</text>
</comment>
<dbReference type="PROSITE" id="PS50111">
    <property type="entry name" value="CHEMOTAXIS_TRANSDUC_2"/>
    <property type="match status" value="1"/>
</dbReference>
<evidence type="ECO:0000259" key="6">
    <source>
        <dbReference type="PROSITE" id="PS50885"/>
    </source>
</evidence>
<evidence type="ECO:0000256" key="2">
    <source>
        <dbReference type="ARBA" id="ARBA00029447"/>
    </source>
</evidence>
<accession>A0A1H7G1A7</accession>
<dbReference type="PRINTS" id="PR00260">
    <property type="entry name" value="CHEMTRNSDUCR"/>
</dbReference>
<sequence length="603" mass="65791">MKKKEKKLMGENYSSEGRKEGGSKFFYSIKFQNVVLNLLILLAFMLYVFTSIGALYKLKNYAVTTGNSQLECAREAYELKADVIHISAELNRYMGQAESGTVITTSDFAAMDSYISDIDSHLNYLDNCLLVSDLENGAQLVSTNRENVEVYLSAVDNIRSCILKGDVAGAVKYVFGDYGTYLDNINESMDALNNGVNDLQSGFGTYLSSYVFDVSIGAYIVMGIVIALIVVSFVLTYVRVNKKIISMSNELQEIINSIEDGRGDLTTRLNTNTKTELVLISNNINEFMFTLQNVIKDVKFGANVLKTSADSMVGKLQSASNNVTNTSAAMEELVASMETITFSTVDLEDKLKIAKKATAAISEESQTGSEKANEIKLQADEIKKEANSKKANTGSKIEELSCVLEESVKESEQVNQISDLTNDILDIASQTNLLALNASIEAARAGEAGRGFAVVADEISKLAANSRDTAGNIQEISEKVTTAVQALSDNAVQVIQFINENVLRDYDAFVETGDKFENTAAMIEEMLAAFSDKTNNLNEVMDEMSAKILTIGDSIQESSMAINMSATAATDIVSEIQGINDDMDKNSIVTKQLNESAMKFEVV</sequence>
<keyword evidence="8" id="KW-1185">Reference proteome</keyword>
<dbReference type="PANTHER" id="PTHR32089">
    <property type="entry name" value="METHYL-ACCEPTING CHEMOTAXIS PROTEIN MCPB"/>
    <property type="match status" value="1"/>
</dbReference>
<dbReference type="GO" id="GO:0004888">
    <property type="term" value="F:transmembrane signaling receptor activity"/>
    <property type="evidence" value="ECO:0007669"/>
    <property type="project" value="InterPro"/>
</dbReference>
<name>A0A1H7G1A7_9FIRM</name>
<reference evidence="8" key="1">
    <citation type="submission" date="2016-10" db="EMBL/GenBank/DDBJ databases">
        <authorList>
            <person name="Varghese N."/>
        </authorList>
    </citation>
    <scope>NUCLEOTIDE SEQUENCE [LARGE SCALE GENOMIC DNA]</scope>
    <source>
        <strain evidence="8">ACV-9</strain>
    </source>
</reference>
<feature type="transmembrane region" description="Helical" evidence="4">
    <location>
        <begin position="34"/>
        <end position="56"/>
    </location>
</feature>
<dbReference type="InterPro" id="IPR004089">
    <property type="entry name" value="MCPsignal_dom"/>
</dbReference>
<dbReference type="GO" id="GO:0006935">
    <property type="term" value="P:chemotaxis"/>
    <property type="evidence" value="ECO:0007669"/>
    <property type="project" value="InterPro"/>
</dbReference>
<dbReference type="PANTHER" id="PTHR32089:SF112">
    <property type="entry name" value="LYSOZYME-LIKE PROTEIN-RELATED"/>
    <property type="match status" value="1"/>
</dbReference>
<evidence type="ECO:0000313" key="8">
    <source>
        <dbReference type="Proteomes" id="UP000182321"/>
    </source>
</evidence>
<evidence type="ECO:0000313" key="7">
    <source>
        <dbReference type="EMBL" id="SEK32133.1"/>
    </source>
</evidence>
<protein>
    <submittedName>
        <fullName evidence="7">Methyl-accepting chemotaxis protein</fullName>
    </submittedName>
</protein>
<gene>
    <name evidence="7" type="ORF">SAMN02910377_00582</name>
</gene>
<keyword evidence="1 3" id="KW-0807">Transducer</keyword>